<comment type="function">
    <text evidence="5">Modulates RecA activity.</text>
</comment>
<gene>
    <name evidence="5" type="primary">recX</name>
    <name evidence="9" type="ORF">JOD17_003945</name>
</gene>
<dbReference type="RefSeq" id="WP_204699578.1">
    <property type="nucleotide sequence ID" value="NZ_JAFBEC010000017.1"/>
</dbReference>
<evidence type="ECO:0000256" key="1">
    <source>
        <dbReference type="ARBA" id="ARBA00004496"/>
    </source>
</evidence>
<keyword evidence="10" id="KW-1185">Reference proteome</keyword>
<dbReference type="InterPro" id="IPR036388">
    <property type="entry name" value="WH-like_DNA-bd_sf"/>
</dbReference>
<reference evidence="9 10" key="1">
    <citation type="submission" date="2021-01" db="EMBL/GenBank/DDBJ databases">
        <title>Genomic Encyclopedia of Type Strains, Phase IV (KMG-IV): sequencing the most valuable type-strain genomes for metagenomic binning, comparative biology and taxonomic classification.</title>
        <authorList>
            <person name="Goeker M."/>
        </authorList>
    </citation>
    <scope>NUCLEOTIDE SEQUENCE [LARGE SCALE GENOMIC DNA]</scope>
    <source>
        <strain evidence="9 10">DSM 25540</strain>
    </source>
</reference>
<evidence type="ECO:0000256" key="2">
    <source>
        <dbReference type="ARBA" id="ARBA00009695"/>
    </source>
</evidence>
<dbReference type="Pfam" id="PF02631">
    <property type="entry name" value="RecX_HTH2"/>
    <property type="match status" value="1"/>
</dbReference>
<comment type="caution">
    <text evidence="9">The sequence shown here is derived from an EMBL/GenBank/DDBJ whole genome shotgun (WGS) entry which is preliminary data.</text>
</comment>
<name>A0ABS2PH98_9BACL</name>
<evidence type="ECO:0000256" key="5">
    <source>
        <dbReference type="HAMAP-Rule" id="MF_01114"/>
    </source>
</evidence>
<dbReference type="Proteomes" id="UP000741863">
    <property type="component" value="Unassembled WGS sequence"/>
</dbReference>
<dbReference type="InterPro" id="IPR053925">
    <property type="entry name" value="RecX_HTH_3rd"/>
</dbReference>
<evidence type="ECO:0000259" key="6">
    <source>
        <dbReference type="Pfam" id="PF02631"/>
    </source>
</evidence>
<evidence type="ECO:0000313" key="10">
    <source>
        <dbReference type="Proteomes" id="UP000741863"/>
    </source>
</evidence>
<evidence type="ECO:0000259" key="7">
    <source>
        <dbReference type="Pfam" id="PF21981"/>
    </source>
</evidence>
<dbReference type="InterPro" id="IPR053926">
    <property type="entry name" value="RecX_HTH_1st"/>
</dbReference>
<organism evidence="9 10">
    <name type="scientific">Geomicrobium sediminis</name>
    <dbReference type="NCBI Taxonomy" id="1347788"/>
    <lineage>
        <taxon>Bacteria</taxon>
        <taxon>Bacillati</taxon>
        <taxon>Bacillota</taxon>
        <taxon>Bacilli</taxon>
        <taxon>Bacillales</taxon>
        <taxon>Geomicrobium</taxon>
    </lineage>
</organism>
<dbReference type="InterPro" id="IPR053924">
    <property type="entry name" value="RecX_HTH_2nd"/>
</dbReference>
<dbReference type="Gene3D" id="1.10.10.10">
    <property type="entry name" value="Winged helix-like DNA-binding domain superfamily/Winged helix DNA-binding domain"/>
    <property type="match status" value="4"/>
</dbReference>
<dbReference type="PANTHER" id="PTHR33602:SF1">
    <property type="entry name" value="REGULATORY PROTEIN RECX FAMILY PROTEIN"/>
    <property type="match status" value="1"/>
</dbReference>
<sequence length="268" mass="31491">MKITKITVQKNDPERYNIFVGDQHEERFACGVDQELLLRHHLHKGMEVDEKKLAQWALEDEYEKAYKHALHYVNRRMRTEQEVRLELANKEVIMDHIDRILEAMKERKYVNDHMYAKSYVNLELSTSSKGPGRMKQYLEEKGVARSTIEGALLSYTKEQQLDKAIAVIQKKSRQYKKDSIQMKKKKLTDALLRLGFSYEMIQLALEHLPKADEEDALSIQAKQAAQKLQKKYSGQDLHRRIVQKLVQKGFSYQAAIDYVNESFQEEDQ</sequence>
<evidence type="ECO:0000256" key="4">
    <source>
        <dbReference type="ARBA" id="ARBA00022490"/>
    </source>
</evidence>
<comment type="similarity">
    <text evidence="2 5">Belongs to the RecX family.</text>
</comment>
<comment type="subcellular location">
    <subcellularLocation>
        <location evidence="1 5">Cytoplasm</location>
    </subcellularLocation>
</comment>
<protein>
    <recommendedName>
        <fullName evidence="3 5">Regulatory protein RecX</fullName>
    </recommendedName>
</protein>
<keyword evidence="4 5" id="KW-0963">Cytoplasm</keyword>
<proteinExistence type="inferred from homology"/>
<dbReference type="Pfam" id="PF21981">
    <property type="entry name" value="RecX_HTH3"/>
    <property type="match status" value="1"/>
</dbReference>
<feature type="domain" description="RecX first three-helical" evidence="8">
    <location>
        <begin position="65"/>
        <end position="102"/>
    </location>
</feature>
<evidence type="ECO:0000313" key="9">
    <source>
        <dbReference type="EMBL" id="MBM7634819.1"/>
    </source>
</evidence>
<evidence type="ECO:0000259" key="8">
    <source>
        <dbReference type="Pfam" id="PF21982"/>
    </source>
</evidence>
<feature type="domain" description="RecX second three-helical" evidence="6">
    <location>
        <begin position="111"/>
        <end position="152"/>
    </location>
</feature>
<accession>A0ABS2PH98</accession>
<feature type="domain" description="RecX third three-helical" evidence="7">
    <location>
        <begin position="158"/>
        <end position="205"/>
    </location>
</feature>
<dbReference type="InterPro" id="IPR003783">
    <property type="entry name" value="Regulatory_RecX"/>
</dbReference>
<evidence type="ECO:0000256" key="3">
    <source>
        <dbReference type="ARBA" id="ARBA00018111"/>
    </source>
</evidence>
<dbReference type="Pfam" id="PF21982">
    <property type="entry name" value="RecX_HTH1"/>
    <property type="match status" value="1"/>
</dbReference>
<dbReference type="HAMAP" id="MF_01114">
    <property type="entry name" value="RecX"/>
    <property type="match status" value="1"/>
</dbReference>
<dbReference type="PANTHER" id="PTHR33602">
    <property type="entry name" value="REGULATORY PROTEIN RECX FAMILY PROTEIN"/>
    <property type="match status" value="1"/>
</dbReference>
<dbReference type="EMBL" id="JAFBEC010000017">
    <property type="protein sequence ID" value="MBM7634819.1"/>
    <property type="molecule type" value="Genomic_DNA"/>
</dbReference>